<dbReference type="InterPro" id="IPR013324">
    <property type="entry name" value="RNA_pol_sigma_r3/r4-like"/>
</dbReference>
<evidence type="ECO:0000259" key="5">
    <source>
        <dbReference type="Pfam" id="PF04542"/>
    </source>
</evidence>
<dbReference type="Proteomes" id="UP001225034">
    <property type="component" value="Unassembled WGS sequence"/>
</dbReference>
<name>A0ABT9YIZ9_9BACI</name>
<gene>
    <name evidence="7" type="ORF">J2S05_002648</name>
</gene>
<feature type="domain" description="RNA polymerase sigma-70 region 2" evidence="5">
    <location>
        <begin position="24"/>
        <end position="91"/>
    </location>
</feature>
<dbReference type="NCBIfam" id="TIGR02937">
    <property type="entry name" value="sigma70-ECF"/>
    <property type="match status" value="1"/>
</dbReference>
<dbReference type="InterPro" id="IPR013249">
    <property type="entry name" value="RNA_pol_sigma70_r4_t2"/>
</dbReference>
<protein>
    <submittedName>
        <fullName evidence="7">RNA polymerase sigma-70 factor (ECF subfamily)</fullName>
    </submittedName>
</protein>
<keyword evidence="8" id="KW-1185">Reference proteome</keyword>
<keyword evidence="2" id="KW-0805">Transcription regulation</keyword>
<dbReference type="SUPFAM" id="SSF88946">
    <property type="entry name" value="Sigma2 domain of RNA polymerase sigma factors"/>
    <property type="match status" value="1"/>
</dbReference>
<dbReference type="InterPro" id="IPR013325">
    <property type="entry name" value="RNA_pol_sigma_r2"/>
</dbReference>
<dbReference type="PANTHER" id="PTHR43133">
    <property type="entry name" value="RNA POLYMERASE ECF-TYPE SIGMA FACTO"/>
    <property type="match status" value="1"/>
</dbReference>
<evidence type="ECO:0000259" key="6">
    <source>
        <dbReference type="Pfam" id="PF08281"/>
    </source>
</evidence>
<dbReference type="InterPro" id="IPR036388">
    <property type="entry name" value="WH-like_DNA-bd_sf"/>
</dbReference>
<evidence type="ECO:0000313" key="7">
    <source>
        <dbReference type="EMBL" id="MDQ0207847.1"/>
    </source>
</evidence>
<dbReference type="InterPro" id="IPR007627">
    <property type="entry name" value="RNA_pol_sigma70_r2"/>
</dbReference>
<comment type="caution">
    <text evidence="7">The sequence shown here is derived from an EMBL/GenBank/DDBJ whole genome shotgun (WGS) entry which is preliminary data.</text>
</comment>
<dbReference type="InterPro" id="IPR039425">
    <property type="entry name" value="RNA_pol_sigma-70-like"/>
</dbReference>
<dbReference type="EMBL" id="JAUSUA010000003">
    <property type="protein sequence ID" value="MDQ0207847.1"/>
    <property type="molecule type" value="Genomic_DNA"/>
</dbReference>
<evidence type="ECO:0000256" key="2">
    <source>
        <dbReference type="ARBA" id="ARBA00023015"/>
    </source>
</evidence>
<dbReference type="Pfam" id="PF04542">
    <property type="entry name" value="Sigma70_r2"/>
    <property type="match status" value="1"/>
</dbReference>
<evidence type="ECO:0000256" key="1">
    <source>
        <dbReference type="ARBA" id="ARBA00010641"/>
    </source>
</evidence>
<keyword evidence="3" id="KW-0731">Sigma factor</keyword>
<proteinExistence type="inferred from homology"/>
<dbReference type="SUPFAM" id="SSF88659">
    <property type="entry name" value="Sigma3 and sigma4 domains of RNA polymerase sigma factors"/>
    <property type="match status" value="1"/>
</dbReference>
<sequence>MPHLNDEQLYHLIVQQDKEALEELYSRYERILFSFIHRFTRDNGVSEEVMQDLFMKLWQGKATYQEGKGKFSSWILTIARNAAIDRIRKQKVTEVEFDDRDSEPDPESVEQTIVMQEENSIIQEAVSTLPHEQQQVVRLFYFDGEPQKSIAKRCQIPLGTVKGRLRLALKHLRKTLSSQDGRGDIHE</sequence>
<evidence type="ECO:0000256" key="4">
    <source>
        <dbReference type="ARBA" id="ARBA00023163"/>
    </source>
</evidence>
<keyword evidence="4" id="KW-0804">Transcription</keyword>
<feature type="domain" description="RNA polymerase sigma factor 70 region 4 type 2" evidence="6">
    <location>
        <begin position="121"/>
        <end position="172"/>
    </location>
</feature>
<dbReference type="CDD" id="cd06171">
    <property type="entry name" value="Sigma70_r4"/>
    <property type="match status" value="1"/>
</dbReference>
<dbReference type="Pfam" id="PF08281">
    <property type="entry name" value="Sigma70_r4_2"/>
    <property type="match status" value="1"/>
</dbReference>
<evidence type="ECO:0000256" key="3">
    <source>
        <dbReference type="ARBA" id="ARBA00023082"/>
    </source>
</evidence>
<dbReference type="PANTHER" id="PTHR43133:SF62">
    <property type="entry name" value="RNA POLYMERASE SIGMA FACTOR SIGZ"/>
    <property type="match status" value="1"/>
</dbReference>
<dbReference type="Gene3D" id="1.10.1740.10">
    <property type="match status" value="1"/>
</dbReference>
<accession>A0ABT9YIZ9</accession>
<comment type="similarity">
    <text evidence="1">Belongs to the sigma-70 factor family. ECF subfamily.</text>
</comment>
<reference evidence="7 8" key="1">
    <citation type="submission" date="2023-07" db="EMBL/GenBank/DDBJ databases">
        <title>Genomic Encyclopedia of Type Strains, Phase IV (KMG-IV): sequencing the most valuable type-strain genomes for metagenomic binning, comparative biology and taxonomic classification.</title>
        <authorList>
            <person name="Goeker M."/>
        </authorList>
    </citation>
    <scope>NUCLEOTIDE SEQUENCE [LARGE SCALE GENOMIC DNA]</scope>
    <source>
        <strain evidence="7 8">DSM 19154</strain>
    </source>
</reference>
<dbReference type="RefSeq" id="WP_306983445.1">
    <property type="nucleotide sequence ID" value="NZ_JAUSUA010000003.1"/>
</dbReference>
<dbReference type="InterPro" id="IPR014284">
    <property type="entry name" value="RNA_pol_sigma-70_dom"/>
</dbReference>
<evidence type="ECO:0000313" key="8">
    <source>
        <dbReference type="Proteomes" id="UP001225034"/>
    </source>
</evidence>
<organism evidence="7 8">
    <name type="scientific">Alkalicoccobacillus murimartini</name>
    <dbReference type="NCBI Taxonomy" id="171685"/>
    <lineage>
        <taxon>Bacteria</taxon>
        <taxon>Bacillati</taxon>
        <taxon>Bacillota</taxon>
        <taxon>Bacilli</taxon>
        <taxon>Bacillales</taxon>
        <taxon>Bacillaceae</taxon>
        <taxon>Alkalicoccobacillus</taxon>
    </lineage>
</organism>
<dbReference type="Gene3D" id="1.10.10.10">
    <property type="entry name" value="Winged helix-like DNA-binding domain superfamily/Winged helix DNA-binding domain"/>
    <property type="match status" value="1"/>
</dbReference>